<dbReference type="EC" id="3.1.11.6" evidence="5"/>
<evidence type="ECO:0000256" key="1">
    <source>
        <dbReference type="ARBA" id="ARBA00022490"/>
    </source>
</evidence>
<gene>
    <name evidence="5 10" type="primary">xseA</name>
    <name evidence="10" type="ORF">Q3M24_15655</name>
</gene>
<dbReference type="HAMAP" id="MF_00378">
    <property type="entry name" value="Exonuc_7_L"/>
    <property type="match status" value="1"/>
</dbReference>
<dbReference type="EMBL" id="CP159373">
    <property type="protein sequence ID" value="XCN71735.1"/>
    <property type="molecule type" value="Genomic_DNA"/>
</dbReference>
<dbReference type="GO" id="GO:0005737">
    <property type="term" value="C:cytoplasm"/>
    <property type="evidence" value="ECO:0007669"/>
    <property type="project" value="UniProtKB-SubCell"/>
</dbReference>
<keyword evidence="4 5" id="KW-0269">Exonuclease</keyword>
<reference evidence="10" key="2">
    <citation type="submission" date="2024-06" db="EMBL/GenBank/DDBJ databases">
        <authorList>
            <person name="Plum-Jensen L.E."/>
            <person name="Schramm A."/>
            <person name="Marshall I.P.G."/>
        </authorList>
    </citation>
    <scope>NUCLEOTIDE SEQUENCE</scope>
    <source>
        <strain evidence="10">Rat1</strain>
    </source>
</reference>
<keyword evidence="1 5" id="KW-0963">Cytoplasm</keyword>
<evidence type="ECO:0000256" key="3">
    <source>
        <dbReference type="ARBA" id="ARBA00022801"/>
    </source>
</evidence>
<protein>
    <recommendedName>
        <fullName evidence="5">Exodeoxyribonuclease 7 large subunit</fullName>
        <ecNumber evidence="5">3.1.11.6</ecNumber>
    </recommendedName>
    <alternativeName>
        <fullName evidence="5">Exodeoxyribonuclease VII large subunit</fullName>
        <shortName evidence="5">Exonuclease VII large subunit</shortName>
    </alternativeName>
</protein>
<dbReference type="GO" id="GO:0008855">
    <property type="term" value="F:exodeoxyribonuclease VII activity"/>
    <property type="evidence" value="ECO:0007669"/>
    <property type="project" value="UniProtKB-UniRule"/>
</dbReference>
<sequence length="455" mass="50839">MLSQQKIFSVSELTRSIKSMLEGRFAFISVVGEISGLRQPGSGHMYFTLKDDQAQIKAVLFKMQQRYLQQPPKDGDMVVCLGRVSVYEPRGDYQLIIDTLDYHGEGALQLAFEQLKKRLDADGLFDQELKKPIPPLPEHLILVTSPSGAAVHDFIRIAQKRYPQVQISVYPAAVQGEQAAKELCLALSEINLQQAAGRLAADAIILCRGGGSAEDLQAFNNEELAWEIHRSTIPVVSAVGHEIDFTIADLVADLRAPTPSGAAEMLLPDGQALREHLADQARRLHRTMQAQLERYQERITLYRHKLSGAAQPVDTLLLRLDHMTENMEHAMRSHLAGLQARVDRVENRLKRNNPLLVLNLYQQRIEEMQRRLRQIGTRLISDREQELARAAGVLEAVSPLSTLARGYAVARKNSGRHSLITTAEQVQVGGSIEVLLHQGRLECEVTKVEPEERGV</sequence>
<comment type="catalytic activity">
    <reaction evidence="5 6">
        <text>Exonucleolytic cleavage in either 5'- to 3'- or 3'- to 5'-direction to yield nucleoside 5'-phosphates.</text>
        <dbReference type="EC" id="3.1.11.6"/>
    </reaction>
</comment>
<organism evidence="10">
    <name type="scientific">Candidatus Electrothrix aestuarii</name>
    <dbReference type="NCBI Taxonomy" id="3062594"/>
    <lineage>
        <taxon>Bacteria</taxon>
        <taxon>Pseudomonadati</taxon>
        <taxon>Thermodesulfobacteriota</taxon>
        <taxon>Desulfobulbia</taxon>
        <taxon>Desulfobulbales</taxon>
        <taxon>Desulfobulbaceae</taxon>
        <taxon>Candidatus Electrothrix</taxon>
    </lineage>
</organism>
<comment type="function">
    <text evidence="5">Bidirectionally degrades single-stranded DNA into large acid-insoluble oligonucleotides, which are then degraded further into small acid-soluble oligonucleotides.</text>
</comment>
<dbReference type="SUPFAM" id="SSF58113">
    <property type="entry name" value="Apolipoprotein A-I"/>
    <property type="match status" value="1"/>
</dbReference>
<evidence type="ECO:0000256" key="4">
    <source>
        <dbReference type="ARBA" id="ARBA00022839"/>
    </source>
</evidence>
<evidence type="ECO:0000256" key="2">
    <source>
        <dbReference type="ARBA" id="ARBA00022722"/>
    </source>
</evidence>
<dbReference type="AlphaFoldDB" id="A0AAU8LRR4"/>
<dbReference type="InterPro" id="IPR025824">
    <property type="entry name" value="OB-fold_nuc-bd_dom"/>
</dbReference>
<dbReference type="Pfam" id="PF13742">
    <property type="entry name" value="tRNA_anti_2"/>
    <property type="match status" value="1"/>
</dbReference>
<proteinExistence type="inferred from homology"/>
<evidence type="ECO:0000256" key="6">
    <source>
        <dbReference type="RuleBase" id="RU004355"/>
    </source>
</evidence>
<comment type="subunit">
    <text evidence="5">Heterooligomer composed of large and small subunits.</text>
</comment>
<reference evidence="10" key="1">
    <citation type="journal article" date="2024" name="Syst. Appl. Microbiol.">
        <title>First single-strain enrichments of Electrothrix cable bacteria, description of E. aestuarii sp. nov. and E. rattekaaiensis sp. nov., and proposal of a cable bacteria taxonomy following the rules of the SeqCode.</title>
        <authorList>
            <person name="Plum-Jensen L.E."/>
            <person name="Schramm A."/>
            <person name="Marshall I.P.G."/>
        </authorList>
    </citation>
    <scope>NUCLEOTIDE SEQUENCE</scope>
    <source>
        <strain evidence="10">Rat1</strain>
    </source>
</reference>
<feature type="domain" description="OB-fold nucleic acid binding" evidence="9">
    <location>
        <begin position="8"/>
        <end position="100"/>
    </location>
</feature>
<accession>A0AAU8LRR4</accession>
<evidence type="ECO:0000313" key="10">
    <source>
        <dbReference type="EMBL" id="XCN71735.1"/>
    </source>
</evidence>
<name>A0AAU8LRR4_9BACT</name>
<keyword evidence="3 5" id="KW-0378">Hydrolase</keyword>
<dbReference type="InterPro" id="IPR020579">
    <property type="entry name" value="Exonuc_VII_lsu_C"/>
</dbReference>
<dbReference type="InterPro" id="IPR003753">
    <property type="entry name" value="Exonuc_VII_L"/>
</dbReference>
<evidence type="ECO:0000259" key="9">
    <source>
        <dbReference type="Pfam" id="PF13742"/>
    </source>
</evidence>
<dbReference type="Pfam" id="PF02601">
    <property type="entry name" value="Exonuc_VII_L"/>
    <property type="match status" value="1"/>
</dbReference>
<dbReference type="PANTHER" id="PTHR30008">
    <property type="entry name" value="EXODEOXYRIBONUCLEASE 7 LARGE SUBUNIT"/>
    <property type="match status" value="1"/>
</dbReference>
<keyword evidence="7" id="KW-0175">Coiled coil</keyword>
<dbReference type="GO" id="GO:0003676">
    <property type="term" value="F:nucleic acid binding"/>
    <property type="evidence" value="ECO:0007669"/>
    <property type="project" value="InterPro"/>
</dbReference>
<comment type="similarity">
    <text evidence="5 6">Belongs to the XseA family.</text>
</comment>
<feature type="coiled-coil region" evidence="7">
    <location>
        <begin position="278"/>
        <end position="305"/>
    </location>
</feature>
<evidence type="ECO:0000259" key="8">
    <source>
        <dbReference type="Pfam" id="PF02601"/>
    </source>
</evidence>
<dbReference type="GO" id="GO:0009318">
    <property type="term" value="C:exodeoxyribonuclease VII complex"/>
    <property type="evidence" value="ECO:0007669"/>
    <property type="project" value="UniProtKB-UniRule"/>
</dbReference>
<comment type="subcellular location">
    <subcellularLocation>
        <location evidence="5 6">Cytoplasm</location>
    </subcellularLocation>
</comment>
<dbReference type="CDD" id="cd04489">
    <property type="entry name" value="ExoVII_LU_OBF"/>
    <property type="match status" value="1"/>
</dbReference>
<evidence type="ECO:0000256" key="7">
    <source>
        <dbReference type="SAM" id="Coils"/>
    </source>
</evidence>
<dbReference type="KEGG" id="eaj:Q3M24_15655"/>
<feature type="domain" description="Exonuclease VII large subunit C-terminal" evidence="8">
    <location>
        <begin position="124"/>
        <end position="444"/>
    </location>
</feature>
<dbReference type="GO" id="GO:0006308">
    <property type="term" value="P:DNA catabolic process"/>
    <property type="evidence" value="ECO:0007669"/>
    <property type="project" value="UniProtKB-UniRule"/>
</dbReference>
<dbReference type="NCBIfam" id="TIGR00237">
    <property type="entry name" value="xseA"/>
    <property type="match status" value="1"/>
</dbReference>
<dbReference type="PANTHER" id="PTHR30008:SF0">
    <property type="entry name" value="EXODEOXYRIBONUCLEASE 7 LARGE SUBUNIT"/>
    <property type="match status" value="1"/>
</dbReference>
<evidence type="ECO:0000256" key="5">
    <source>
        <dbReference type="HAMAP-Rule" id="MF_00378"/>
    </source>
</evidence>
<keyword evidence="2 5" id="KW-0540">Nuclease</keyword>